<feature type="region of interest" description="Disordered" evidence="5">
    <location>
        <begin position="16"/>
        <end position="44"/>
    </location>
</feature>
<dbReference type="InterPro" id="IPR002893">
    <property type="entry name" value="Znf_MYND"/>
</dbReference>
<dbReference type="PANTHER" id="PTHR46920">
    <property type="match status" value="1"/>
</dbReference>
<protein>
    <recommendedName>
        <fullName evidence="6">MYND-type domain-containing protein</fullName>
    </recommendedName>
</protein>
<evidence type="ECO:0000256" key="5">
    <source>
        <dbReference type="SAM" id="MobiDB-lite"/>
    </source>
</evidence>
<dbReference type="SUPFAM" id="SSF144232">
    <property type="entry name" value="HIT/MYND zinc finger-like"/>
    <property type="match status" value="1"/>
</dbReference>
<dbReference type="VEuPathDB" id="FungiDB:BTJ68_09496"/>
<dbReference type="PROSITE" id="PS50865">
    <property type="entry name" value="ZF_MYND_2"/>
    <property type="match status" value="1"/>
</dbReference>
<name>A0A3M7ECW4_HORWE</name>
<evidence type="ECO:0000259" key="6">
    <source>
        <dbReference type="PROSITE" id="PS50865"/>
    </source>
</evidence>
<evidence type="ECO:0000313" key="7">
    <source>
        <dbReference type="EMBL" id="RMY74207.1"/>
    </source>
</evidence>
<dbReference type="OrthoDB" id="432970at2759"/>
<accession>A0A3M7ECW4</accession>
<dbReference type="Proteomes" id="UP000269276">
    <property type="component" value="Unassembled WGS sequence"/>
</dbReference>
<evidence type="ECO:0000256" key="3">
    <source>
        <dbReference type="ARBA" id="ARBA00022833"/>
    </source>
</evidence>
<organism evidence="7 8">
    <name type="scientific">Hortaea werneckii</name>
    <name type="common">Black yeast</name>
    <name type="synonym">Cladosporium werneckii</name>
    <dbReference type="NCBI Taxonomy" id="91943"/>
    <lineage>
        <taxon>Eukaryota</taxon>
        <taxon>Fungi</taxon>
        <taxon>Dikarya</taxon>
        <taxon>Ascomycota</taxon>
        <taxon>Pezizomycotina</taxon>
        <taxon>Dothideomycetes</taxon>
        <taxon>Dothideomycetidae</taxon>
        <taxon>Mycosphaerellales</taxon>
        <taxon>Teratosphaeriaceae</taxon>
        <taxon>Hortaea</taxon>
    </lineage>
</organism>
<dbReference type="InterPro" id="IPR052839">
    <property type="entry name" value="Mito_gene_expr_regulator"/>
</dbReference>
<dbReference type="GO" id="GO:0008270">
    <property type="term" value="F:zinc ion binding"/>
    <property type="evidence" value="ECO:0007669"/>
    <property type="project" value="UniProtKB-KW"/>
</dbReference>
<dbReference type="PROSITE" id="PS01360">
    <property type="entry name" value="ZF_MYND_1"/>
    <property type="match status" value="1"/>
</dbReference>
<dbReference type="Gene3D" id="6.10.140.2220">
    <property type="match status" value="1"/>
</dbReference>
<evidence type="ECO:0000256" key="1">
    <source>
        <dbReference type="ARBA" id="ARBA00022723"/>
    </source>
</evidence>
<dbReference type="PANTHER" id="PTHR46920:SF1">
    <property type="entry name" value="PROTEIN MSS51 HOMOLOG, MITOCHONDRIAL-RELATED"/>
    <property type="match status" value="1"/>
</dbReference>
<evidence type="ECO:0000256" key="4">
    <source>
        <dbReference type="PROSITE-ProRule" id="PRU00134"/>
    </source>
</evidence>
<proteinExistence type="predicted"/>
<feature type="domain" description="MYND-type" evidence="6">
    <location>
        <begin position="112"/>
        <end position="151"/>
    </location>
</feature>
<dbReference type="AlphaFoldDB" id="A0A3M7ECW4"/>
<comment type="caution">
    <text evidence="7">The sequence shown here is derived from an EMBL/GenBank/DDBJ whole genome shotgun (WGS) entry which is preliminary data.</text>
</comment>
<evidence type="ECO:0000256" key="2">
    <source>
        <dbReference type="ARBA" id="ARBA00022771"/>
    </source>
</evidence>
<evidence type="ECO:0000313" key="8">
    <source>
        <dbReference type="Proteomes" id="UP000269276"/>
    </source>
</evidence>
<dbReference type="Pfam" id="PF20179">
    <property type="entry name" value="MSS51_C"/>
    <property type="match status" value="1"/>
</dbReference>
<sequence>PVPNKKSNLTIISIINSPSPAKSDRRSFGPSPEGGVAWAGKEDDPSWWKASRVKKPSARAREAGCRKFGYQKIAATLLVAMDTRLAQREAIRDAEKTDAPSLPLLAIRGFRCFRCLQKADTLSKCGACRRAAYCSIPCQIADWHIAHKYQCHAFQQVNAAERRDSSEKDWEQYTTALHQKAQIAKLAAPAAHSGELLQAVIGQAYCASCYRSPSQLGEGQSLHPCKTCHLAAVCEDCESSHTAEQCSHNQLLADMEDYKLKHFEDNATTAATITPTKPKRSGKATALSDLDGWLDYFKTIGSKRDVGSFISNDFNFDLPMTAEDADMSHERWRHLLLTTDGLSMPLTVLAALEDIAGLDDLHTLTLHIVGAAGKEFRNLNLFEEILHLAPAIRHLHVVLIGPESPGGSAGQTGDFGQEIELDCCEDCATDGRRRTVTSFQGGYHEYAQRPAYKKPNLAVLFHSGRSQAHVEEWQPTTSFLIGSRTRTLCTTYTQREAQEETAELDRLDVRFLARPEVNKWRGLAPLPELLEGPEHSAYYNNYYRYVFEGRRDT</sequence>
<gene>
    <name evidence="7" type="ORF">D0863_03382</name>
</gene>
<keyword evidence="2 4" id="KW-0863">Zinc-finger</keyword>
<keyword evidence="3" id="KW-0862">Zinc</keyword>
<reference evidence="7 8" key="1">
    <citation type="journal article" date="2018" name="BMC Genomics">
        <title>Genomic evidence for intraspecific hybridization in a clonal and extremely halotolerant yeast.</title>
        <authorList>
            <person name="Gostincar C."/>
            <person name="Stajich J.E."/>
            <person name="Zupancic J."/>
            <person name="Zalar P."/>
            <person name="Gunde-Cimerman N."/>
        </authorList>
    </citation>
    <scope>NUCLEOTIDE SEQUENCE [LARGE SCALE GENOMIC DNA]</scope>
    <source>
        <strain evidence="7 8">EXF-2682</strain>
    </source>
</reference>
<dbReference type="Pfam" id="PF01753">
    <property type="entry name" value="zf-MYND"/>
    <property type="match status" value="1"/>
</dbReference>
<dbReference type="EMBL" id="QWIP01000080">
    <property type="protein sequence ID" value="RMY74207.1"/>
    <property type="molecule type" value="Genomic_DNA"/>
</dbReference>
<feature type="non-terminal residue" evidence="7">
    <location>
        <position position="1"/>
    </location>
</feature>
<dbReference type="InterPro" id="IPR046824">
    <property type="entry name" value="Mss51-like_C"/>
</dbReference>
<keyword evidence="1" id="KW-0479">Metal-binding</keyword>